<feature type="region of interest" description="Disordered" evidence="1">
    <location>
        <begin position="82"/>
        <end position="106"/>
    </location>
</feature>
<organism evidence="3 4">
    <name type="scientific">Phytohabitans houttuyneae</name>
    <dbReference type="NCBI Taxonomy" id="1076126"/>
    <lineage>
        <taxon>Bacteria</taxon>
        <taxon>Bacillati</taxon>
        <taxon>Actinomycetota</taxon>
        <taxon>Actinomycetes</taxon>
        <taxon>Micromonosporales</taxon>
        <taxon>Micromonosporaceae</taxon>
    </lineage>
</organism>
<evidence type="ECO:0000313" key="3">
    <source>
        <dbReference type="EMBL" id="GFJ82924.1"/>
    </source>
</evidence>
<reference evidence="3 4" key="1">
    <citation type="submission" date="2020-03" db="EMBL/GenBank/DDBJ databases">
        <title>Whole genome shotgun sequence of Phytohabitans houttuyneae NBRC 108639.</title>
        <authorList>
            <person name="Komaki H."/>
            <person name="Tamura T."/>
        </authorList>
    </citation>
    <scope>NUCLEOTIDE SEQUENCE [LARGE SCALE GENOMIC DNA]</scope>
    <source>
        <strain evidence="3 4">NBRC 108639</strain>
    </source>
</reference>
<dbReference type="SUPFAM" id="SSF54427">
    <property type="entry name" value="NTF2-like"/>
    <property type="match status" value="1"/>
</dbReference>
<evidence type="ECO:0000313" key="4">
    <source>
        <dbReference type="Proteomes" id="UP000482800"/>
    </source>
</evidence>
<keyword evidence="4" id="KW-1185">Reference proteome</keyword>
<protein>
    <recommendedName>
        <fullName evidence="2">SnoaL-like domain-containing protein</fullName>
    </recommendedName>
</protein>
<dbReference type="RefSeq" id="WP_218579333.1">
    <property type="nucleotide sequence ID" value="NZ_BLPF01000002.1"/>
</dbReference>
<proteinExistence type="predicted"/>
<feature type="domain" description="SnoaL-like" evidence="2">
    <location>
        <begin position="8"/>
        <end position="80"/>
    </location>
</feature>
<dbReference type="InterPro" id="IPR037401">
    <property type="entry name" value="SnoaL-like"/>
</dbReference>
<dbReference type="Pfam" id="PF13474">
    <property type="entry name" value="SnoaL_3"/>
    <property type="match status" value="1"/>
</dbReference>
<evidence type="ECO:0000259" key="2">
    <source>
        <dbReference type="Pfam" id="PF13474"/>
    </source>
</evidence>
<dbReference type="InterPro" id="IPR032710">
    <property type="entry name" value="NTF2-like_dom_sf"/>
</dbReference>
<dbReference type="AlphaFoldDB" id="A0A6V8KGI3"/>
<evidence type="ECO:0000256" key="1">
    <source>
        <dbReference type="SAM" id="MobiDB-lite"/>
    </source>
</evidence>
<sequence length="106" mass="11487">MASAEDEVRDLFGRQAEAMRAKDIDRLMAMYAPDVVYFDVVPPLRFAGPAALRDRFTRWFDSWESALAIEVRDLRVVVRGTSRSRTGSAGPAGPCGAAGRPAPGCG</sequence>
<dbReference type="Gene3D" id="3.10.450.50">
    <property type="match status" value="1"/>
</dbReference>
<name>A0A6V8KGI3_9ACTN</name>
<dbReference type="EMBL" id="BLPF01000002">
    <property type="protein sequence ID" value="GFJ82924.1"/>
    <property type="molecule type" value="Genomic_DNA"/>
</dbReference>
<reference evidence="3 4" key="2">
    <citation type="submission" date="2020-03" db="EMBL/GenBank/DDBJ databases">
        <authorList>
            <person name="Ichikawa N."/>
            <person name="Kimura A."/>
            <person name="Kitahashi Y."/>
            <person name="Uohara A."/>
        </authorList>
    </citation>
    <scope>NUCLEOTIDE SEQUENCE [LARGE SCALE GENOMIC DNA]</scope>
    <source>
        <strain evidence="3 4">NBRC 108639</strain>
    </source>
</reference>
<accession>A0A6V8KGI3</accession>
<gene>
    <name evidence="3" type="ORF">Phou_071040</name>
</gene>
<comment type="caution">
    <text evidence="3">The sequence shown here is derived from an EMBL/GenBank/DDBJ whole genome shotgun (WGS) entry which is preliminary data.</text>
</comment>
<dbReference type="Proteomes" id="UP000482800">
    <property type="component" value="Unassembled WGS sequence"/>
</dbReference>